<keyword evidence="1" id="KW-0233">DNA recombination</keyword>
<feature type="domain" description="Tyr recombinase" evidence="3">
    <location>
        <begin position="31"/>
        <end position="251"/>
    </location>
</feature>
<dbReference type="CDD" id="cd00397">
    <property type="entry name" value="DNA_BRE_C"/>
    <property type="match status" value="1"/>
</dbReference>
<dbReference type="GO" id="GO:0015074">
    <property type="term" value="P:DNA integration"/>
    <property type="evidence" value="ECO:0007669"/>
    <property type="project" value="InterPro"/>
</dbReference>
<reference evidence="4" key="1">
    <citation type="submission" date="2023-08" db="EMBL/GenBank/DDBJ databases">
        <authorList>
            <person name="Chen Y."/>
            <person name="Shah S."/>
            <person name="Dougan E. K."/>
            <person name="Thang M."/>
            <person name="Chan C."/>
        </authorList>
    </citation>
    <scope>NUCLEOTIDE SEQUENCE</scope>
</reference>
<dbReference type="EMBL" id="CAUJNA010000767">
    <property type="protein sequence ID" value="CAJ1380961.1"/>
    <property type="molecule type" value="Genomic_DNA"/>
</dbReference>
<proteinExistence type="predicted"/>
<gene>
    <name evidence="4" type="ORF">EVOR1521_LOCUS8774</name>
</gene>
<feature type="chain" id="PRO_5041469697" description="Tyr recombinase domain-containing protein" evidence="2">
    <location>
        <begin position="21"/>
        <end position="341"/>
    </location>
</feature>
<comment type="caution">
    <text evidence="4">The sequence shown here is derived from an EMBL/GenBank/DDBJ whole genome shotgun (WGS) entry which is preliminary data.</text>
</comment>
<evidence type="ECO:0000256" key="2">
    <source>
        <dbReference type="SAM" id="SignalP"/>
    </source>
</evidence>
<dbReference type="AlphaFoldDB" id="A0AA36I4L5"/>
<accession>A0AA36I4L5</accession>
<dbReference type="InterPro" id="IPR011010">
    <property type="entry name" value="DNA_brk_join_enz"/>
</dbReference>
<dbReference type="GO" id="GO:0003677">
    <property type="term" value="F:DNA binding"/>
    <property type="evidence" value="ECO:0007669"/>
    <property type="project" value="InterPro"/>
</dbReference>
<organism evidence="4 5">
    <name type="scientific">Effrenium voratum</name>
    <dbReference type="NCBI Taxonomy" id="2562239"/>
    <lineage>
        <taxon>Eukaryota</taxon>
        <taxon>Sar</taxon>
        <taxon>Alveolata</taxon>
        <taxon>Dinophyceae</taxon>
        <taxon>Suessiales</taxon>
        <taxon>Symbiodiniaceae</taxon>
        <taxon>Effrenium</taxon>
    </lineage>
</organism>
<dbReference type="SUPFAM" id="SSF56349">
    <property type="entry name" value="DNA breaking-rejoining enzymes"/>
    <property type="match status" value="1"/>
</dbReference>
<dbReference type="InterPro" id="IPR013762">
    <property type="entry name" value="Integrase-like_cat_sf"/>
</dbReference>
<keyword evidence="5" id="KW-1185">Reference proteome</keyword>
<dbReference type="PROSITE" id="PS51898">
    <property type="entry name" value="TYR_RECOMBINASE"/>
    <property type="match status" value="1"/>
</dbReference>
<evidence type="ECO:0000313" key="4">
    <source>
        <dbReference type="EMBL" id="CAJ1380961.1"/>
    </source>
</evidence>
<name>A0AA36I4L5_9DINO</name>
<evidence type="ECO:0000313" key="5">
    <source>
        <dbReference type="Proteomes" id="UP001178507"/>
    </source>
</evidence>
<protein>
    <recommendedName>
        <fullName evidence="3">Tyr recombinase domain-containing protein</fullName>
    </recommendedName>
</protein>
<evidence type="ECO:0000256" key="1">
    <source>
        <dbReference type="ARBA" id="ARBA00023172"/>
    </source>
</evidence>
<sequence>MPRVLLAALFLLTLAPACWCAPRKLKKKSLGQAVALSAQDWQSWAQFVLNEHGPRMYVLIMLTGMFALRAGEAAMLNREDLKLYMSPPRLCVPKEKGRGKSAGHIPIMPEQVQLLQTWISQGVTSSRMVALNQNGKRMITEKYELPAKGRLFAGRKMYNNKKVKQDHLSYHGVWSAVRKLAKKFCTAHPSAASKWEQLRTHSGRATKITMMMGEGVSLAMSMEYARHAKSSIKTHLGYGRLTPNHVHSYLMQERSRQIGLLATMVQTPPSSPSTKTVKKRRRGKQALLPSRATDECQAVKKATPYSALQDCTLKDAMQWQADGKLTDEEFGKIKDSLLKTL</sequence>
<dbReference type="InterPro" id="IPR002104">
    <property type="entry name" value="Integrase_catalytic"/>
</dbReference>
<feature type="signal peptide" evidence="2">
    <location>
        <begin position="1"/>
        <end position="20"/>
    </location>
</feature>
<dbReference type="Gene3D" id="1.10.443.10">
    <property type="entry name" value="Intergrase catalytic core"/>
    <property type="match status" value="1"/>
</dbReference>
<evidence type="ECO:0000259" key="3">
    <source>
        <dbReference type="PROSITE" id="PS51898"/>
    </source>
</evidence>
<dbReference type="Proteomes" id="UP001178507">
    <property type="component" value="Unassembled WGS sequence"/>
</dbReference>
<keyword evidence="2" id="KW-0732">Signal</keyword>
<dbReference type="GO" id="GO:0006310">
    <property type="term" value="P:DNA recombination"/>
    <property type="evidence" value="ECO:0007669"/>
    <property type="project" value="UniProtKB-KW"/>
</dbReference>